<dbReference type="Gene3D" id="1.25.40.10">
    <property type="entry name" value="Tetratricopeptide repeat domain"/>
    <property type="match status" value="1"/>
</dbReference>
<dbReference type="VEuPathDB" id="FungiDB:H257_03239"/>
<proteinExistence type="predicted"/>
<organism evidence="1 2">
    <name type="scientific">Aphanomyces astaci</name>
    <name type="common">Crayfish plague agent</name>
    <dbReference type="NCBI Taxonomy" id="112090"/>
    <lineage>
        <taxon>Eukaryota</taxon>
        <taxon>Sar</taxon>
        <taxon>Stramenopiles</taxon>
        <taxon>Oomycota</taxon>
        <taxon>Saprolegniomycetes</taxon>
        <taxon>Saprolegniales</taxon>
        <taxon>Verrucalvaceae</taxon>
        <taxon>Aphanomyces</taxon>
    </lineage>
</organism>
<accession>A0A3R6WUQ8</accession>
<dbReference type="Proteomes" id="UP000286510">
    <property type="component" value="Unassembled WGS sequence"/>
</dbReference>
<name>A0A3R6WUQ8_APHAT</name>
<dbReference type="SUPFAM" id="SSF47473">
    <property type="entry name" value="EF-hand"/>
    <property type="match status" value="1"/>
</dbReference>
<evidence type="ECO:0000313" key="2">
    <source>
        <dbReference type="Proteomes" id="UP000286510"/>
    </source>
</evidence>
<comment type="caution">
    <text evidence="1">The sequence shown here is derived from an EMBL/GenBank/DDBJ whole genome shotgun (WGS) entry which is preliminary data.</text>
</comment>
<dbReference type="EMBL" id="QUTF01019338">
    <property type="protein sequence ID" value="RHY99842.1"/>
    <property type="molecule type" value="Genomic_DNA"/>
</dbReference>
<sequence>MVVWVGLFQVIVTHRDELRRRFQELDPGDTHTVTTSDWDDVMQQQLQIQLNWASIRPLLTSIEPNQTIDYVNFLDRLILILIPPVAQHPADTDAWYTRGVCLQELLALPTAILDFGRVVALQPTHWRAWYQVNY</sequence>
<evidence type="ECO:0008006" key="3">
    <source>
        <dbReference type="Google" id="ProtNLM"/>
    </source>
</evidence>
<dbReference type="InterPro" id="IPR011990">
    <property type="entry name" value="TPR-like_helical_dom_sf"/>
</dbReference>
<dbReference type="InterPro" id="IPR011992">
    <property type="entry name" value="EF-hand-dom_pair"/>
</dbReference>
<dbReference type="SUPFAM" id="SSF48452">
    <property type="entry name" value="TPR-like"/>
    <property type="match status" value="1"/>
</dbReference>
<evidence type="ECO:0000313" key="1">
    <source>
        <dbReference type="EMBL" id="RHY99842.1"/>
    </source>
</evidence>
<gene>
    <name evidence="1" type="ORF">DYB26_014916</name>
</gene>
<protein>
    <recommendedName>
        <fullName evidence="3">EF-hand domain-containing protein</fullName>
    </recommendedName>
</protein>
<dbReference type="AlphaFoldDB" id="A0A3R6WUQ8"/>
<reference evidence="1 2" key="1">
    <citation type="submission" date="2018-08" db="EMBL/GenBank/DDBJ databases">
        <title>Aphanomyces genome sequencing and annotation.</title>
        <authorList>
            <person name="Minardi D."/>
            <person name="Oidtmann B."/>
            <person name="Van Der Giezen M."/>
            <person name="Studholme D.J."/>
        </authorList>
    </citation>
    <scope>NUCLEOTIDE SEQUENCE [LARGE SCALE GENOMIC DNA]</scope>
    <source>
        <strain evidence="1 2">FDL457</strain>
    </source>
</reference>